<dbReference type="Pfam" id="PF13188">
    <property type="entry name" value="PAS_8"/>
    <property type="match status" value="1"/>
</dbReference>
<dbReference type="OrthoDB" id="5421862at2"/>
<protein>
    <recommendedName>
        <fullName evidence="2">STAS domain-containing protein</fullName>
    </recommendedName>
</protein>
<dbReference type="Gene3D" id="3.30.450.20">
    <property type="entry name" value="PAS domain"/>
    <property type="match status" value="1"/>
</dbReference>
<dbReference type="AlphaFoldDB" id="A0A4V1LPS2"/>
<dbReference type="STRING" id="877500.GCA_000935065_03319"/>
<comment type="caution">
    <text evidence="3">The sequence shown here is derived from an EMBL/GenBank/DDBJ whole genome shotgun (WGS) entry which is preliminary data.</text>
</comment>
<proteinExistence type="predicted"/>
<dbReference type="SUPFAM" id="SSF52091">
    <property type="entry name" value="SpoIIaa-like"/>
    <property type="match status" value="1"/>
</dbReference>
<dbReference type="PANTHER" id="PTHR33745:SF3">
    <property type="entry name" value="RSBT CO-ANTAGONIST PROTEIN RSBRC"/>
    <property type="match status" value="1"/>
</dbReference>
<name>A0A4V1LPS2_9BACT</name>
<dbReference type="InterPro" id="IPR051932">
    <property type="entry name" value="Bact_StressResp_Reg"/>
</dbReference>
<organism evidence="3 4">
    <name type="scientific">Halarcobacter anaerophilus</name>
    <dbReference type="NCBI Taxonomy" id="877500"/>
    <lineage>
        <taxon>Bacteria</taxon>
        <taxon>Pseudomonadati</taxon>
        <taxon>Campylobacterota</taxon>
        <taxon>Epsilonproteobacteria</taxon>
        <taxon>Campylobacterales</taxon>
        <taxon>Arcobacteraceae</taxon>
        <taxon>Halarcobacter</taxon>
    </lineage>
</organism>
<dbReference type="Pfam" id="PF01740">
    <property type="entry name" value="STAS"/>
    <property type="match status" value="1"/>
</dbReference>
<dbReference type="InterPro" id="IPR000014">
    <property type="entry name" value="PAS"/>
</dbReference>
<dbReference type="EMBL" id="PDKO01000009">
    <property type="protein sequence ID" value="RXJ62188.1"/>
    <property type="molecule type" value="Genomic_DNA"/>
</dbReference>
<evidence type="ECO:0000313" key="4">
    <source>
        <dbReference type="Proteomes" id="UP000290191"/>
    </source>
</evidence>
<keyword evidence="1" id="KW-0597">Phosphoprotein</keyword>
<dbReference type="RefSeq" id="WP_052502785.1">
    <property type="nucleotide sequence ID" value="NZ_CP041070.1"/>
</dbReference>
<dbReference type="CDD" id="cd07041">
    <property type="entry name" value="STAS_RsbR_RsbS_like"/>
    <property type="match status" value="1"/>
</dbReference>
<keyword evidence="4" id="KW-1185">Reference proteome</keyword>
<gene>
    <name evidence="3" type="ORF">CRV06_10505</name>
</gene>
<dbReference type="InterPro" id="IPR002645">
    <property type="entry name" value="STAS_dom"/>
</dbReference>
<evidence type="ECO:0000313" key="3">
    <source>
        <dbReference type="EMBL" id="RXJ62188.1"/>
    </source>
</evidence>
<dbReference type="InterPro" id="IPR036513">
    <property type="entry name" value="STAS_dom_sf"/>
</dbReference>
<accession>A0A4V1LPS2</accession>
<sequence>MKNKTELEAELKKTRLIIDAQPNIVIVTNGEKLVDANQAFLEFFGVETVDEFLEKTDCICDFFMNDGSNKYLQKVYPDGTRWADLLIQEPDVLHKAMILNTNAEKTIFEVKANKLISKEGIDYGQDVVVFSDITTMENQATLIAEMEIPILEINQNTTLIPLIGILDSVKSQTLMENILISIKEKTTNVAIVDIEGIIIVDSAVAAHLIKITKATKLMGCTTILSGIAPEVAQTIVNLGINLDGIYTTSTLKDAITLSKTLENEK</sequence>
<evidence type="ECO:0000256" key="1">
    <source>
        <dbReference type="ARBA" id="ARBA00022553"/>
    </source>
</evidence>
<dbReference type="Proteomes" id="UP000290191">
    <property type="component" value="Unassembled WGS sequence"/>
</dbReference>
<dbReference type="Gene3D" id="3.30.750.24">
    <property type="entry name" value="STAS domain"/>
    <property type="match status" value="1"/>
</dbReference>
<reference evidence="3 4" key="1">
    <citation type="submission" date="2017-10" db="EMBL/GenBank/DDBJ databases">
        <title>Genomics of the genus Arcobacter.</title>
        <authorList>
            <person name="Perez-Cataluna A."/>
            <person name="Figueras M.J."/>
        </authorList>
    </citation>
    <scope>NUCLEOTIDE SEQUENCE [LARGE SCALE GENOMIC DNA]</scope>
    <source>
        <strain evidence="3 4">DSM 24636</strain>
    </source>
</reference>
<dbReference type="PANTHER" id="PTHR33745">
    <property type="entry name" value="RSBT ANTAGONIST PROTEIN RSBS-RELATED"/>
    <property type="match status" value="1"/>
</dbReference>
<dbReference type="PROSITE" id="PS50801">
    <property type="entry name" value="STAS"/>
    <property type="match status" value="1"/>
</dbReference>
<evidence type="ECO:0000259" key="2">
    <source>
        <dbReference type="PROSITE" id="PS50801"/>
    </source>
</evidence>
<feature type="domain" description="STAS" evidence="2">
    <location>
        <begin position="147"/>
        <end position="258"/>
    </location>
</feature>